<feature type="region of interest" description="Disordered" evidence="1">
    <location>
        <begin position="90"/>
        <end position="114"/>
    </location>
</feature>
<protein>
    <recommendedName>
        <fullName evidence="3">DUF5667 domain-containing protein</fullName>
    </recommendedName>
</protein>
<keyword evidence="2" id="KW-0472">Membrane</keyword>
<feature type="transmembrane region" description="Helical" evidence="2">
    <location>
        <begin position="120"/>
        <end position="139"/>
    </location>
</feature>
<evidence type="ECO:0000313" key="5">
    <source>
        <dbReference type="Proteomes" id="UP000649753"/>
    </source>
</evidence>
<comment type="caution">
    <text evidence="4">The sequence shown here is derived from an EMBL/GenBank/DDBJ whole genome shotgun (WGS) entry which is preliminary data.</text>
</comment>
<evidence type="ECO:0000256" key="2">
    <source>
        <dbReference type="SAM" id="Phobius"/>
    </source>
</evidence>
<dbReference type="AlphaFoldDB" id="A0A927R6E9"/>
<feature type="compositionally biased region" description="Basic and acidic residues" evidence="1">
    <location>
        <begin position="346"/>
        <end position="360"/>
    </location>
</feature>
<evidence type="ECO:0000313" key="4">
    <source>
        <dbReference type="EMBL" id="MBE1486796.1"/>
    </source>
</evidence>
<proteinExistence type="predicted"/>
<evidence type="ECO:0000259" key="3">
    <source>
        <dbReference type="Pfam" id="PF18915"/>
    </source>
</evidence>
<evidence type="ECO:0000256" key="1">
    <source>
        <dbReference type="SAM" id="MobiDB-lite"/>
    </source>
</evidence>
<keyword evidence="2" id="KW-1133">Transmembrane helix</keyword>
<gene>
    <name evidence="4" type="ORF">H4W31_002434</name>
</gene>
<dbReference type="InterPro" id="IPR043725">
    <property type="entry name" value="DUF5667"/>
</dbReference>
<feature type="domain" description="DUF5667" evidence="3">
    <location>
        <begin position="143"/>
        <end position="217"/>
    </location>
</feature>
<dbReference type="Proteomes" id="UP000649753">
    <property type="component" value="Unassembled WGS sequence"/>
</dbReference>
<name>A0A927R6E9_9ACTN</name>
<keyword evidence="5" id="KW-1185">Reference proteome</keyword>
<feature type="compositionally biased region" description="Low complexity" evidence="1">
    <location>
        <begin position="92"/>
        <end position="105"/>
    </location>
</feature>
<feature type="region of interest" description="Disordered" evidence="1">
    <location>
        <begin position="299"/>
        <end position="360"/>
    </location>
</feature>
<dbReference type="Pfam" id="PF18915">
    <property type="entry name" value="DUF5667"/>
    <property type="match status" value="1"/>
</dbReference>
<feature type="compositionally biased region" description="Low complexity" evidence="1">
    <location>
        <begin position="329"/>
        <end position="341"/>
    </location>
</feature>
<dbReference type="EMBL" id="JADBEB010000001">
    <property type="protein sequence ID" value="MBE1486796.1"/>
    <property type="molecule type" value="Genomic_DNA"/>
</dbReference>
<reference evidence="4" key="1">
    <citation type="submission" date="2020-10" db="EMBL/GenBank/DDBJ databases">
        <title>Sequencing the genomes of 1000 actinobacteria strains.</title>
        <authorList>
            <person name="Klenk H.-P."/>
        </authorList>
    </citation>
    <scope>NUCLEOTIDE SEQUENCE</scope>
    <source>
        <strain evidence="4">DSM 46832</strain>
    </source>
</reference>
<organism evidence="4 5">
    <name type="scientific">Plantactinospora soyae</name>
    <dbReference type="NCBI Taxonomy" id="1544732"/>
    <lineage>
        <taxon>Bacteria</taxon>
        <taxon>Bacillati</taxon>
        <taxon>Actinomycetota</taxon>
        <taxon>Actinomycetes</taxon>
        <taxon>Micromonosporales</taxon>
        <taxon>Micromonosporaceae</taxon>
        <taxon>Plantactinospora</taxon>
    </lineage>
</organism>
<keyword evidence="2" id="KW-0812">Transmembrane</keyword>
<sequence length="360" mass="38325">MSWKSFYRQRAERFAQLLDEANGARRHHIRTRVDSDLAEPVAIGQRLQDVRSTVEVDPDFRAGLRAMLVATAEREGIGATATAEPITEDGARPAAARAGRAVGRPALRDPGTRTRARARGAIVVGVAIGAIAVSGMSAASENAVPGDALYGMKRHTERAQLALASSDLSRGQLFLDFARTRLAEAAAVGGQSYGFSAVLDDMDADTQQGIKLLTTAAVQRRDPAALDAVDAFVRQQRPQVGRLFEGTTRATRERANDSLRLLDSVQRRSDGLRDALACRAGATGRADLIGPLPRACPVSRNAVDPVPAPAEEQNTSGRGPNEPPRAPERTTPSRTSAPSPSQEQPAVRDRPADPAHRSGG</sequence>
<accession>A0A927R6E9</accession>